<gene>
    <name evidence="2" type="ORF">GLP40_15630</name>
</gene>
<dbReference type="AlphaFoldDB" id="A0A6I3L2T7"/>
<feature type="domain" description="CHAT" evidence="1">
    <location>
        <begin position="405"/>
        <end position="621"/>
    </location>
</feature>
<evidence type="ECO:0000313" key="2">
    <source>
        <dbReference type="EMBL" id="MTE14189.1"/>
    </source>
</evidence>
<dbReference type="Pfam" id="PF12770">
    <property type="entry name" value="CHAT"/>
    <property type="match status" value="1"/>
</dbReference>
<dbReference type="InterPro" id="IPR024983">
    <property type="entry name" value="CHAT_dom"/>
</dbReference>
<accession>A0A6I3L2T7</accession>
<protein>
    <submittedName>
        <fullName evidence="2">CHAT domain-containing protein</fullName>
    </submittedName>
</protein>
<dbReference type="EMBL" id="WMBB01000007">
    <property type="protein sequence ID" value="MTE14189.1"/>
    <property type="molecule type" value="Genomic_DNA"/>
</dbReference>
<dbReference type="Proteomes" id="UP000432464">
    <property type="component" value="Unassembled WGS sequence"/>
</dbReference>
<proteinExistence type="predicted"/>
<evidence type="ECO:0000313" key="3">
    <source>
        <dbReference type="Proteomes" id="UP000432464"/>
    </source>
</evidence>
<keyword evidence="3" id="KW-1185">Reference proteome</keyword>
<organism evidence="2 3">
    <name type="scientific">Nocardia aurantiaca</name>
    <dbReference type="NCBI Taxonomy" id="2675850"/>
    <lineage>
        <taxon>Bacteria</taxon>
        <taxon>Bacillati</taxon>
        <taxon>Actinomycetota</taxon>
        <taxon>Actinomycetes</taxon>
        <taxon>Mycobacteriales</taxon>
        <taxon>Nocardiaceae</taxon>
        <taxon>Nocardia</taxon>
    </lineage>
</organism>
<reference evidence="2 3" key="1">
    <citation type="submission" date="2019-11" db="EMBL/GenBank/DDBJ databases">
        <title>Nocardia sp. nov. CT2-14 isolated from soil.</title>
        <authorList>
            <person name="Kanchanasin P."/>
            <person name="Tanasupawat S."/>
            <person name="Yuki M."/>
            <person name="Kudo T."/>
        </authorList>
    </citation>
    <scope>NUCLEOTIDE SEQUENCE [LARGE SCALE GENOMIC DNA]</scope>
    <source>
        <strain evidence="2 3">CT2-14</strain>
    </source>
</reference>
<comment type="caution">
    <text evidence="2">The sequence shown here is derived from an EMBL/GenBank/DDBJ whole genome shotgun (WGS) entry which is preliminary data.</text>
</comment>
<evidence type="ECO:0000259" key="1">
    <source>
        <dbReference type="Pfam" id="PF12770"/>
    </source>
</evidence>
<sequence>MEGPVGVEAVGSGRGGITDADVHAASKALAAALALARDARVGAGVPDVVLTELSTAIEAGDEFTRRLHTEPTRVATEVALLFLTEHSRCALQWVEMSYQIIKMDSARDQIIWRYRHHCREVIVGAKILAGKQASATYPTRRLALLEFEAMLLGCELALALRNRPPDEGALSGRPGRAIRKRAHRLVSRVNALADVDDPNRVFGWSMVAAARALSVCGEETAAAQARALAWRDAYRDHHLLMNLLMTELDPALPTPRLLESVRRLDTILLTQPDPMYSPVRAGYVARVRHHYTGVIAALAERPDELSRQGAAQCVRAMTCWWTRQQHPLQDTVCHTFVSGTDVVALIEHRGQVEVVTAPLPRATIRQLLEISLKPPTDEVLIFRPLRETLSASLTPILDALAAHDRVRINSLGFTGWIPWETLKYRGGTLIGARGIARFHPHHRAIEQREPDPTSPPRVERVCIIADRAVELPAAVSKVFRALPVSLMEFDSESDTAALTIEQIRGAARPGTALVLFCHTRSDVFDYARAGIKASASSALGLGELSCLDLTATPWAVVVACESGRANTFTPATSVAHALAYAGVATVAGTLWEIAAKTVGPQFLKQLLKALNTDPDDLARAVTTCVSADPTRMMPFSLISS</sequence>
<name>A0A6I3L2T7_9NOCA</name>